<evidence type="ECO:0000313" key="3">
    <source>
        <dbReference type="EMBL" id="QOD56812.1"/>
    </source>
</evidence>
<keyword evidence="1" id="KW-0472">Membrane</keyword>
<dbReference type="AlphaFoldDB" id="A0A1V1V622"/>
<keyword evidence="1" id="KW-1133">Transmembrane helix</keyword>
<dbReference type="RefSeq" id="WP_065170864.1">
    <property type="nucleotide sequence ID" value="NZ_AP018045.1"/>
</dbReference>
<feature type="transmembrane region" description="Helical" evidence="1">
    <location>
        <begin position="20"/>
        <end position="39"/>
    </location>
</feature>
<dbReference type="GO" id="GO:0043107">
    <property type="term" value="P:type IV pilus-dependent motility"/>
    <property type="evidence" value="ECO:0007669"/>
    <property type="project" value="InterPro"/>
</dbReference>
<dbReference type="InterPro" id="IPR007445">
    <property type="entry name" value="PilO"/>
</dbReference>
<organism evidence="2 4">
    <name type="scientific">Photobacterium damsela subsp. piscicida</name>
    <name type="common">Pasteurella piscicida</name>
    <dbReference type="NCBI Taxonomy" id="38294"/>
    <lineage>
        <taxon>Bacteria</taxon>
        <taxon>Pseudomonadati</taxon>
        <taxon>Pseudomonadota</taxon>
        <taxon>Gammaproteobacteria</taxon>
        <taxon>Vibrionales</taxon>
        <taxon>Vibrionaceae</taxon>
        <taxon>Photobacterium</taxon>
    </lineage>
</organism>
<dbReference type="EMBL" id="CP061854">
    <property type="protein sequence ID" value="QOD56812.1"/>
    <property type="molecule type" value="Genomic_DNA"/>
</dbReference>
<dbReference type="GO" id="GO:0043683">
    <property type="term" value="P:type IV pilus assembly"/>
    <property type="evidence" value="ECO:0007669"/>
    <property type="project" value="InterPro"/>
</dbReference>
<evidence type="ECO:0000313" key="2">
    <source>
        <dbReference type="EMBL" id="BAX54290.1"/>
    </source>
</evidence>
<keyword evidence="1" id="KW-0812">Transmembrane</keyword>
<proteinExistence type="predicted"/>
<protein>
    <submittedName>
        <fullName evidence="2">General secretion pathway, M protein</fullName>
    </submittedName>
    <submittedName>
        <fullName evidence="3">Type 4a pilus biogenesis protein PilO</fullName>
    </submittedName>
</protein>
<evidence type="ECO:0000313" key="5">
    <source>
        <dbReference type="Proteomes" id="UP000516656"/>
    </source>
</evidence>
<evidence type="ECO:0000256" key="1">
    <source>
        <dbReference type="SAM" id="Phobius"/>
    </source>
</evidence>
<dbReference type="GeneID" id="93398947"/>
<reference evidence="2" key="1">
    <citation type="journal article" date="2017" name="Genome Announc.">
        <title>Whole-Genome Sequence of Photobacterium damselae subsp. piscicida Strain 91-197, Isolated from Hybrid Striped Bass (Morone sp.) in the United States.</title>
        <authorList>
            <person name="Teru Y."/>
            <person name="Hikima J."/>
            <person name="Kono T."/>
            <person name="Sakai M."/>
            <person name="Takano T."/>
            <person name="Hawke J.P."/>
            <person name="Takeyama H."/>
            <person name="Aoki T."/>
        </authorList>
    </citation>
    <scope>NUCLEOTIDE SEQUENCE</scope>
    <source>
        <strain evidence="2">91-197</strain>
    </source>
</reference>
<dbReference type="EMBL" id="AP018045">
    <property type="protein sequence ID" value="BAX54290.1"/>
    <property type="molecule type" value="Genomic_DNA"/>
</dbReference>
<evidence type="ECO:0000313" key="4">
    <source>
        <dbReference type="Proteomes" id="UP000218676"/>
    </source>
</evidence>
<reference evidence="4" key="2">
    <citation type="submission" date="2017-05" db="EMBL/GenBank/DDBJ databases">
        <title>Whole genome sequence of fish pathogenic bacteria, Photobacterium damselae subsp. piscicida, strain 91-197, isolated from hybrid striped bass (Morone sp.) in USA.</title>
        <authorList>
            <person name="Teru Y."/>
            <person name="Hikima J."/>
            <person name="Kono T."/>
            <person name="Sakai M."/>
            <person name="Takano T."/>
            <person name="Hawke J.P."/>
            <person name="Takeyama H."/>
            <person name="Aoki T."/>
        </authorList>
    </citation>
    <scope>NUCLEOTIDE SEQUENCE [LARGE SCALE GENOMIC DNA]</scope>
    <source>
        <strain evidence="4">91-197</strain>
    </source>
</reference>
<gene>
    <name evidence="3" type="primary">pilO</name>
    <name evidence="3" type="ORF">IC627_01660</name>
    <name evidence="2" type="ORF">PDPUS_1_02916</name>
</gene>
<name>A0A1V1V622_PHODP</name>
<sequence length="211" mass="23913">MIQWQQLDQKFAALSLREKWLITGCGFVAIFFVGIFTFIQPLMADADSAHLSTLDVKNQVIAANNQVIVLNHKLKADPDAKINANIAKLQHQETQLKLELDKKIDSLITPQQMPALLEHVLQQSASLHLVSMESLSPIQLTAGKDVGYYIHPVRLTFTGRYFDVIGYLAQLEALPVKYYWRFLDYRVEKYPEATISLEVYTLGESKDFIGG</sequence>
<dbReference type="Proteomes" id="UP000516656">
    <property type="component" value="Chromosome 1"/>
</dbReference>
<accession>A0A1V1V622</accession>
<reference evidence="3 5" key="3">
    <citation type="submission" date="2020-09" db="EMBL/GenBank/DDBJ databases">
        <title>Complete, closed and curated genome sequences of Photobacterium damselae subsp. piscicida isolates from Australia indicate localised evolution and additional plasmid-borne pathogenicity mechanisms.</title>
        <authorList>
            <person name="Baseggio L."/>
            <person name="Silayeva O."/>
            <person name="Buller N."/>
            <person name="Landos M."/>
            <person name="Engelstaedter J."/>
            <person name="Barnes A.C."/>
        </authorList>
    </citation>
    <scope>NUCLEOTIDE SEQUENCE [LARGE SCALE GENOMIC DNA]</scope>
    <source>
        <strain evidence="3 5">AS-16-0540-1</strain>
    </source>
</reference>
<dbReference type="Pfam" id="PF04350">
    <property type="entry name" value="PilO"/>
    <property type="match status" value="1"/>
</dbReference>
<dbReference type="Proteomes" id="UP000218676">
    <property type="component" value="Chromosome 1"/>
</dbReference>